<evidence type="ECO:0000313" key="2">
    <source>
        <dbReference type="Proteomes" id="UP000223749"/>
    </source>
</evidence>
<dbReference type="AlphaFoldDB" id="A0A2D1U3Z1"/>
<dbReference type="EMBL" id="CP024091">
    <property type="protein sequence ID" value="ATP56316.1"/>
    <property type="molecule type" value="Genomic_DNA"/>
</dbReference>
<dbReference type="KEGG" id="pgs:CPT03_07435"/>
<dbReference type="OrthoDB" id="596204at2"/>
<sequence>MGNVLDQISKDNTRFTIFENDQVLTADQLNDLFNYLDVQNKLTRTKAIGVGIIYGLEIGVIDNKHLVVSKGAAITTDGDLLYFDYDQEFDQYDVFEDLNAKYPYFLNDSNQPLPMFELRDSRLVGAIPGKDLSTLEATTGTLLKDYVGILYLEDYNNDPDLCTGTDCDNKGITAVKELKILLIHKNNIGALLQSMPSMNKDYFSIDDLNIPRVIVNTDLDTYKELNASFNNALVVKEEIIAKLTKAYQVCKLVVEDDFEGGDPTEKWKSLLEEQFKLSESFYGQYVYDYARDITYAYNELRESLFSDDMLTSPDVDLFPKHVLIGLVRDATLKNPIPVIFPDLRIPPVREIPVLETRPISDFLRSNILRVSNIRFNFGLLIKRFNKIHIDLEYRHHFYESPILNNNNDSDELTRFNFMRIHSMISSFKVPTSTDFRSVDVGLKIIPSLFEDVPIGERSIPFYYSYNPSFPINLYWNFNANNRKKENQILSYFSNQYSNVGATVTPLKYNILKYNFFRIEGHIGFKLSDVEASLNKMILENNLPINIMSVQVEKKLETIPPRPWFFPHLYMYEKSIKSTFFDRMDDADSVNDDLVRATDAATTLIPATEFKTARQNVYDNAVDIGDAKFDYVKYRSAVSNIITAASNVKAQTKQFTFSNTAIPHDFILNSDVLRKTDIISSIYQNTLIKKKTGLMLGNFMKENPGLEHAGGVLRGGTFVIVYTADDKTVVADFMLPYASIDKDVVTNPPIYTPLPLPLPPLTPIIPKFPIGHLFELIPNYTKDLNLRLTPYIKDIDLDDRINVRVNKGVEESIKGLNIKLDGFDKRLNENSSLFTTVLTPTKFTTPGKDLGITADLNALRAAQDKMESLRDGTPERIAAERDYIKNANIITEKLGNTLITNDKTNALEVNAALAEVQSGIGLIKDESIRKEGAITVGKANVITRGFRINM</sequence>
<keyword evidence="2" id="KW-1185">Reference proteome</keyword>
<evidence type="ECO:0000313" key="1">
    <source>
        <dbReference type="EMBL" id="ATP56316.1"/>
    </source>
</evidence>
<protein>
    <submittedName>
        <fullName evidence="1">Uncharacterized protein</fullName>
    </submittedName>
</protein>
<gene>
    <name evidence="1" type="ORF">CPT03_07435</name>
</gene>
<reference evidence="1 2" key="1">
    <citation type="submission" date="2017-10" db="EMBL/GenBank/DDBJ databases">
        <title>Whole genome of Pedobacter ginsengisoli T01R-27 isolated from tomato rhizosphere.</title>
        <authorList>
            <person name="Weon H.-Y."/>
            <person name="Lee S.A."/>
            <person name="Sang M.K."/>
            <person name="Song J."/>
        </authorList>
    </citation>
    <scope>NUCLEOTIDE SEQUENCE [LARGE SCALE GENOMIC DNA]</scope>
    <source>
        <strain evidence="1 2">T01R-27</strain>
    </source>
</reference>
<organism evidence="1 2">
    <name type="scientific">Pedobacter ginsengisoli</name>
    <dbReference type="NCBI Taxonomy" id="363852"/>
    <lineage>
        <taxon>Bacteria</taxon>
        <taxon>Pseudomonadati</taxon>
        <taxon>Bacteroidota</taxon>
        <taxon>Sphingobacteriia</taxon>
        <taxon>Sphingobacteriales</taxon>
        <taxon>Sphingobacteriaceae</taxon>
        <taxon>Pedobacter</taxon>
    </lineage>
</organism>
<accession>A0A2D1U3Z1</accession>
<dbReference type="Proteomes" id="UP000223749">
    <property type="component" value="Chromosome"/>
</dbReference>
<proteinExistence type="predicted"/>
<dbReference type="RefSeq" id="WP_099438258.1">
    <property type="nucleotide sequence ID" value="NZ_CP024091.1"/>
</dbReference>
<name>A0A2D1U3Z1_9SPHI</name>